<sequence length="96" mass="10184">MLDDFGLTGRAIGEVRGPIVGTALGWHNAATVVRSVAMEVVFGYGLTMRSVLRAGVDFRRASKIALAADTVSSRSWSCSISRGKGHAVVQQFHPAP</sequence>
<reference evidence="2" key="1">
    <citation type="submission" date="2021-01" db="EMBL/GenBank/DDBJ databases">
        <title>Whole genome shotgun sequence of Actinoplanes capillaceus NBRC 16408.</title>
        <authorList>
            <person name="Komaki H."/>
            <person name="Tamura T."/>
        </authorList>
    </citation>
    <scope>NUCLEOTIDE SEQUENCE [LARGE SCALE GENOMIC DNA]</scope>
    <source>
        <strain evidence="2">NBRC 16408</strain>
    </source>
</reference>
<dbReference type="InterPro" id="IPR025509">
    <property type="entry name" value="DUF4396"/>
</dbReference>
<dbReference type="RefSeq" id="WP_239141470.1">
    <property type="nucleotide sequence ID" value="NZ_BAAAGQ010000038.1"/>
</dbReference>
<protein>
    <recommendedName>
        <fullName evidence="1">DUF4396 domain-containing protein</fullName>
    </recommendedName>
</protein>
<dbReference type="EMBL" id="BOMF01000136">
    <property type="protein sequence ID" value="GID49917.1"/>
    <property type="molecule type" value="Genomic_DNA"/>
</dbReference>
<proteinExistence type="predicted"/>
<comment type="caution">
    <text evidence="2">The sequence shown here is derived from an EMBL/GenBank/DDBJ whole genome shotgun (WGS) entry which is preliminary data.</text>
</comment>
<gene>
    <name evidence="2" type="ORF">Aca07nite_71920</name>
</gene>
<evidence type="ECO:0000259" key="1">
    <source>
        <dbReference type="Pfam" id="PF14342"/>
    </source>
</evidence>
<dbReference type="Pfam" id="PF14342">
    <property type="entry name" value="DUF4396"/>
    <property type="match status" value="1"/>
</dbReference>
<organism evidence="2">
    <name type="scientific">Actinoplanes campanulatus</name>
    <dbReference type="NCBI Taxonomy" id="113559"/>
    <lineage>
        <taxon>Bacteria</taxon>
        <taxon>Bacillati</taxon>
        <taxon>Actinomycetota</taxon>
        <taxon>Actinomycetes</taxon>
        <taxon>Micromonosporales</taxon>
        <taxon>Micromonosporaceae</taxon>
        <taxon>Actinoplanes</taxon>
    </lineage>
</organism>
<accession>A0ABQ3WUI1</accession>
<feature type="domain" description="DUF4396" evidence="1">
    <location>
        <begin position="6"/>
        <end position="76"/>
    </location>
</feature>
<evidence type="ECO:0000313" key="2">
    <source>
        <dbReference type="EMBL" id="GID49917.1"/>
    </source>
</evidence>
<name>A0ABQ3WUI1_9ACTN</name>